<sequence length="84" mass="9552">MKTSLDQLNLSSHYINTSQTRAKGYKLASRREFLTSGLPDLPCNSAHPRFIYKFPDLHNPPNLWRRTSEDAKPPVVHVAAPFCT</sequence>
<evidence type="ECO:0000313" key="2">
    <source>
        <dbReference type="Proteomes" id="UP000294847"/>
    </source>
</evidence>
<protein>
    <submittedName>
        <fullName evidence="1">Uncharacterized protein</fullName>
    </submittedName>
</protein>
<accession>A0A4P7NLM2</accession>
<dbReference type="Proteomes" id="UP000294847">
    <property type="component" value="Chromosome 5"/>
</dbReference>
<reference evidence="1 2" key="1">
    <citation type="journal article" date="2019" name="Mol. Biol. Evol.">
        <title>Blast fungal genomes show frequent chromosomal changes, gene gains and losses, and effector gene turnover.</title>
        <authorList>
            <person name="Gomez Luciano L.B."/>
            <person name="Jason Tsai I."/>
            <person name="Chuma I."/>
            <person name="Tosa Y."/>
            <person name="Chen Y.H."/>
            <person name="Li J.Y."/>
            <person name="Li M.Y."/>
            <person name="Jade Lu M.Y."/>
            <person name="Nakayashiki H."/>
            <person name="Li W.H."/>
        </authorList>
    </citation>
    <scope>NUCLEOTIDE SEQUENCE [LARGE SCALE GENOMIC DNA]</scope>
    <source>
        <strain evidence="1">MZ5-1-6</strain>
    </source>
</reference>
<dbReference type="AlphaFoldDB" id="A0A4P7NLM2"/>
<gene>
    <name evidence="1" type="ORF">PoMZ_11984</name>
</gene>
<evidence type="ECO:0000313" key="1">
    <source>
        <dbReference type="EMBL" id="QBZ63091.1"/>
    </source>
</evidence>
<name>A0A4P7NLM2_PYROR</name>
<dbReference type="EMBL" id="CP034208">
    <property type="protein sequence ID" value="QBZ63091.1"/>
    <property type="molecule type" value="Genomic_DNA"/>
</dbReference>
<proteinExistence type="predicted"/>
<organism evidence="1 2">
    <name type="scientific">Pyricularia oryzae</name>
    <name type="common">Rice blast fungus</name>
    <name type="synonym">Magnaporthe oryzae</name>
    <dbReference type="NCBI Taxonomy" id="318829"/>
    <lineage>
        <taxon>Eukaryota</taxon>
        <taxon>Fungi</taxon>
        <taxon>Dikarya</taxon>
        <taxon>Ascomycota</taxon>
        <taxon>Pezizomycotina</taxon>
        <taxon>Sordariomycetes</taxon>
        <taxon>Sordariomycetidae</taxon>
        <taxon>Magnaporthales</taxon>
        <taxon>Pyriculariaceae</taxon>
        <taxon>Pyricularia</taxon>
    </lineage>
</organism>